<dbReference type="EMBL" id="JAAAUY010000501">
    <property type="protein sequence ID" value="KAF9329142.1"/>
    <property type="molecule type" value="Genomic_DNA"/>
</dbReference>
<reference evidence="1" key="1">
    <citation type="journal article" date="2020" name="Fungal Divers.">
        <title>Resolving the Mortierellaceae phylogeny through synthesis of multi-gene phylogenetics and phylogenomics.</title>
        <authorList>
            <person name="Vandepol N."/>
            <person name="Liber J."/>
            <person name="Desiro A."/>
            <person name="Na H."/>
            <person name="Kennedy M."/>
            <person name="Barry K."/>
            <person name="Grigoriev I.V."/>
            <person name="Miller A.N."/>
            <person name="O'Donnell K."/>
            <person name="Stajich J.E."/>
            <person name="Bonito G."/>
        </authorList>
    </citation>
    <scope>NUCLEOTIDE SEQUENCE</scope>
    <source>
        <strain evidence="1">NVP1</strain>
    </source>
</reference>
<accession>A0A9P5SJP8</accession>
<proteinExistence type="predicted"/>
<dbReference type="Gene3D" id="3.80.10.10">
    <property type="entry name" value="Ribonuclease Inhibitor"/>
    <property type="match status" value="1"/>
</dbReference>
<keyword evidence="2" id="KW-1185">Reference proteome</keyword>
<organism evidence="1 2">
    <name type="scientific">Podila minutissima</name>
    <dbReference type="NCBI Taxonomy" id="64525"/>
    <lineage>
        <taxon>Eukaryota</taxon>
        <taxon>Fungi</taxon>
        <taxon>Fungi incertae sedis</taxon>
        <taxon>Mucoromycota</taxon>
        <taxon>Mortierellomycotina</taxon>
        <taxon>Mortierellomycetes</taxon>
        <taxon>Mortierellales</taxon>
        <taxon>Mortierellaceae</taxon>
        <taxon>Podila</taxon>
    </lineage>
</organism>
<comment type="caution">
    <text evidence="1">The sequence shown here is derived from an EMBL/GenBank/DDBJ whole genome shotgun (WGS) entry which is preliminary data.</text>
</comment>
<dbReference type="AlphaFoldDB" id="A0A9P5SJP8"/>
<dbReference type="SUPFAM" id="SSF52047">
    <property type="entry name" value="RNI-like"/>
    <property type="match status" value="1"/>
</dbReference>
<gene>
    <name evidence="1" type="ORF">BG006_007785</name>
</gene>
<evidence type="ECO:0000313" key="1">
    <source>
        <dbReference type="EMBL" id="KAF9329142.1"/>
    </source>
</evidence>
<dbReference type="InterPro" id="IPR032675">
    <property type="entry name" value="LRR_dom_sf"/>
</dbReference>
<name>A0A9P5SJP8_9FUNG</name>
<evidence type="ECO:0000313" key="2">
    <source>
        <dbReference type="Proteomes" id="UP000696485"/>
    </source>
</evidence>
<dbReference type="Proteomes" id="UP000696485">
    <property type="component" value="Unassembled WGS sequence"/>
</dbReference>
<sequence length="188" mass="21111">MAPTTRTFIGPKTKIVGPHFRGPDFVMLDHSQDGDEHVIEVTIRFFHLTNAQTTALLANFTSLHTLRLEDVTYEHSTSAISPHQNLRTLVLGNHMITPEMVIAMPNLESLTITGGKPSEIASAWLVIRPVFELFVRHSRHLKTVRFENIVLYGVSSRITNVSVRKVYLTLGVNAADYFPEANFVYLPA</sequence>
<protein>
    <submittedName>
        <fullName evidence="1">Uncharacterized protein</fullName>
    </submittedName>
</protein>